<evidence type="ECO:0008006" key="3">
    <source>
        <dbReference type="Google" id="ProtNLM"/>
    </source>
</evidence>
<dbReference type="EMBL" id="AHAM01000096">
    <property type="protein sequence ID" value="EHK56902.1"/>
    <property type="molecule type" value="Genomic_DNA"/>
</dbReference>
<organism evidence="1 2">
    <name type="scientific">Mesorhizobium alhagi CCNWXJ12-2</name>
    <dbReference type="NCBI Taxonomy" id="1107882"/>
    <lineage>
        <taxon>Bacteria</taxon>
        <taxon>Pseudomonadati</taxon>
        <taxon>Pseudomonadota</taxon>
        <taxon>Alphaproteobacteria</taxon>
        <taxon>Hyphomicrobiales</taxon>
        <taxon>Phyllobacteriaceae</taxon>
        <taxon>Allomesorhizobium</taxon>
    </lineage>
</organism>
<dbReference type="OrthoDB" id="7305894at2"/>
<evidence type="ECO:0000313" key="2">
    <source>
        <dbReference type="Proteomes" id="UP000003250"/>
    </source>
</evidence>
<dbReference type="PATRIC" id="fig|1107882.3.peg.2466"/>
<dbReference type="RefSeq" id="WP_008836148.1">
    <property type="nucleotide sequence ID" value="NZ_AHAM01000096.1"/>
</dbReference>
<protein>
    <recommendedName>
        <fullName evidence="3">Phage protein</fullName>
    </recommendedName>
</protein>
<evidence type="ECO:0000313" key="1">
    <source>
        <dbReference type="EMBL" id="EHK56902.1"/>
    </source>
</evidence>
<sequence length="136" mass="15411">MSSPEAFETIEQRLRAQWTETPLVFENEDYPLPDVPAHFVYVEVYGDFFDQASIGAEPRTDNLWREVGQLYLHVMTPNGIGSGTARQLARQLVDLFRGEDIGSVTFREASIGAGEPGREFGNYYAMTATITWQRDE</sequence>
<reference evidence="1 2" key="1">
    <citation type="journal article" date="2012" name="J. Bacteriol.">
        <title>Draft Genome Sequence of Mesorhizobium alhagi CCNWXJ12-2T, a Novel Salt-Resistant Species Isolated from the Desert of Northwestern China.</title>
        <authorList>
            <person name="Zhou M."/>
            <person name="Chen W."/>
            <person name="Chen H."/>
            <person name="Wei G."/>
        </authorList>
    </citation>
    <scope>NUCLEOTIDE SEQUENCE [LARGE SCALE GENOMIC DNA]</scope>
    <source>
        <strain evidence="1 2">CCNWXJ12-2</strain>
    </source>
</reference>
<proteinExistence type="predicted"/>
<dbReference type="Gene3D" id="3.30.2000.20">
    <property type="match status" value="1"/>
</dbReference>
<name>H0HQT8_9HYPH</name>
<keyword evidence="2" id="KW-1185">Reference proteome</keyword>
<dbReference type="AlphaFoldDB" id="H0HQT8"/>
<gene>
    <name evidence="1" type="ORF">MAXJ12_12592</name>
</gene>
<accession>H0HQT8</accession>
<dbReference type="Proteomes" id="UP000003250">
    <property type="component" value="Unassembled WGS sequence"/>
</dbReference>